<reference evidence="1 2" key="1">
    <citation type="journal article" date="2015" name="Stand. Genomic Sci.">
        <title>Genomic Encyclopedia of Bacterial and Archaeal Type Strains, Phase III: the genomes of soil and plant-associated and newly described type strains.</title>
        <authorList>
            <person name="Whitman W.B."/>
            <person name="Woyke T."/>
            <person name="Klenk H.P."/>
            <person name="Zhou Y."/>
            <person name="Lilburn T.G."/>
            <person name="Beck B.J."/>
            <person name="De Vos P."/>
            <person name="Vandamme P."/>
            <person name="Eisen J.A."/>
            <person name="Garrity G."/>
            <person name="Hugenholtz P."/>
            <person name="Kyrpides N.C."/>
        </authorList>
    </citation>
    <scope>NUCLEOTIDE SEQUENCE [LARGE SCALE GENOMIC DNA]</scope>
    <source>
        <strain evidence="1 2">VKM Ac-2572</strain>
    </source>
</reference>
<evidence type="ECO:0000313" key="2">
    <source>
        <dbReference type="Proteomes" id="UP000294508"/>
    </source>
</evidence>
<proteinExistence type="predicted"/>
<gene>
    <name evidence="1" type="ORF">EV652_111219</name>
</gene>
<accession>A0A4R2H5M4</accession>
<comment type="caution">
    <text evidence="1">The sequence shown here is derived from an EMBL/GenBank/DDBJ whole genome shotgun (WGS) entry which is preliminary data.</text>
</comment>
<name>A0A4R2H5M4_9ACTN</name>
<dbReference type="AlphaFoldDB" id="A0A4R2H5M4"/>
<organism evidence="1 2">
    <name type="scientific">Kribbella steppae</name>
    <dbReference type="NCBI Taxonomy" id="2512223"/>
    <lineage>
        <taxon>Bacteria</taxon>
        <taxon>Bacillati</taxon>
        <taxon>Actinomycetota</taxon>
        <taxon>Actinomycetes</taxon>
        <taxon>Propionibacteriales</taxon>
        <taxon>Kribbellaceae</taxon>
        <taxon>Kribbella</taxon>
    </lineage>
</organism>
<evidence type="ECO:0000313" key="1">
    <source>
        <dbReference type="EMBL" id="TCO21309.1"/>
    </source>
</evidence>
<keyword evidence="2" id="KW-1185">Reference proteome</keyword>
<protein>
    <submittedName>
        <fullName evidence="1">Uncharacterized protein</fullName>
    </submittedName>
</protein>
<dbReference type="EMBL" id="SLWN01000011">
    <property type="protein sequence ID" value="TCO21309.1"/>
    <property type="molecule type" value="Genomic_DNA"/>
</dbReference>
<sequence>MCVSRSTVVLHPRQSRFGASLLHEGANLVRTAAIRPSIARMGIFSRKQPAGVATAGLRLDQAWADPELDAAYAAVRGGDLSTGAELLKASSQNTDRRSFRAMGLGKAAIGHSEQLELRLEAVPGDPDLLLWLGQTLVFEAWEVRTGASAEQVTEQRFATFHDILRTAAEVLDYGIAAAPDDAAPWEVLQWVAIGLQASMDDKNDIFRSAMERHPAGYQAHSGRVHALAPKWSGLDIAQIVRFGDQTLANAQPGSALCAVAGMVANEVWLDVLSDGELTKLQRGARYTREISNRKDALLAARAKWQVPGREPEAADISAHGTMAFALKTVGAKAAAMEQAALTQGRIESVPWGYINAPDALTAFAAAVTKQMA</sequence>
<dbReference type="Proteomes" id="UP000294508">
    <property type="component" value="Unassembled WGS sequence"/>
</dbReference>